<keyword evidence="6 9" id="KW-0812">Transmembrane</keyword>
<organism evidence="10 11">
    <name type="scientific">Pelolinea submarina</name>
    <dbReference type="NCBI Taxonomy" id="913107"/>
    <lineage>
        <taxon>Bacteria</taxon>
        <taxon>Bacillati</taxon>
        <taxon>Chloroflexota</taxon>
        <taxon>Anaerolineae</taxon>
        <taxon>Anaerolineales</taxon>
        <taxon>Anaerolineaceae</taxon>
        <taxon>Pelolinea</taxon>
    </lineage>
</organism>
<evidence type="ECO:0000256" key="5">
    <source>
        <dbReference type="ARBA" id="ARBA00022683"/>
    </source>
</evidence>
<feature type="transmembrane region" description="Helical" evidence="9">
    <location>
        <begin position="252"/>
        <end position="272"/>
    </location>
</feature>
<protein>
    <submittedName>
        <fullName evidence="10">PTS system galactitol-specific IIC component</fullName>
    </submittedName>
</protein>
<feature type="transmembrane region" description="Helical" evidence="9">
    <location>
        <begin position="367"/>
        <end position="389"/>
    </location>
</feature>
<feature type="transmembrane region" description="Helical" evidence="9">
    <location>
        <begin position="401"/>
        <end position="421"/>
    </location>
</feature>
<dbReference type="InterPro" id="IPR013853">
    <property type="entry name" value="EIIC-GAT"/>
</dbReference>
<evidence type="ECO:0000256" key="3">
    <source>
        <dbReference type="ARBA" id="ARBA00022475"/>
    </source>
</evidence>
<dbReference type="Proteomes" id="UP000256388">
    <property type="component" value="Unassembled WGS sequence"/>
</dbReference>
<keyword evidence="2" id="KW-0813">Transport</keyword>
<feature type="transmembrane region" description="Helical" evidence="9">
    <location>
        <begin position="141"/>
        <end position="163"/>
    </location>
</feature>
<name>A0A347ZWD8_9CHLR</name>
<feature type="transmembrane region" description="Helical" evidence="9">
    <location>
        <begin position="17"/>
        <end position="34"/>
    </location>
</feature>
<dbReference type="PANTHER" id="PTHR37324">
    <property type="entry name" value="PTS SYSTEM GALACTITOL-SPECIFIC EIIC COMPONENT"/>
    <property type="match status" value="1"/>
</dbReference>
<evidence type="ECO:0000256" key="7">
    <source>
        <dbReference type="ARBA" id="ARBA00022989"/>
    </source>
</evidence>
<accession>A0A347ZWD8</accession>
<dbReference type="OrthoDB" id="9787936at2"/>
<dbReference type="Pfam" id="PF03611">
    <property type="entry name" value="EIIC-GAT"/>
    <property type="match status" value="1"/>
</dbReference>
<evidence type="ECO:0000313" key="11">
    <source>
        <dbReference type="Proteomes" id="UP000256388"/>
    </source>
</evidence>
<evidence type="ECO:0000256" key="2">
    <source>
        <dbReference type="ARBA" id="ARBA00022448"/>
    </source>
</evidence>
<keyword evidence="4" id="KW-0762">Sugar transport</keyword>
<evidence type="ECO:0000256" key="8">
    <source>
        <dbReference type="ARBA" id="ARBA00023136"/>
    </source>
</evidence>
<evidence type="ECO:0000313" key="10">
    <source>
        <dbReference type="EMBL" id="REG05361.1"/>
    </source>
</evidence>
<dbReference type="GO" id="GO:0015577">
    <property type="term" value="F:galactitol transmembrane transporter activity"/>
    <property type="evidence" value="ECO:0007669"/>
    <property type="project" value="InterPro"/>
</dbReference>
<gene>
    <name evidence="10" type="ORF">DFR64_2761</name>
</gene>
<evidence type="ECO:0000256" key="4">
    <source>
        <dbReference type="ARBA" id="ARBA00022597"/>
    </source>
</evidence>
<evidence type="ECO:0000256" key="1">
    <source>
        <dbReference type="ARBA" id="ARBA00004651"/>
    </source>
</evidence>
<dbReference type="AlphaFoldDB" id="A0A347ZWD8"/>
<comment type="caution">
    <text evidence="10">The sequence shown here is derived from an EMBL/GenBank/DDBJ whole genome shotgun (WGS) entry which is preliminary data.</text>
</comment>
<dbReference type="GO" id="GO:0009401">
    <property type="term" value="P:phosphoenolpyruvate-dependent sugar phosphotransferase system"/>
    <property type="evidence" value="ECO:0007669"/>
    <property type="project" value="UniProtKB-KW"/>
</dbReference>
<dbReference type="InterPro" id="IPR004703">
    <property type="entry name" value="PTS_sugar-sp_permease"/>
</dbReference>
<feature type="transmembrane region" description="Helical" evidence="9">
    <location>
        <begin position="223"/>
        <end position="246"/>
    </location>
</feature>
<keyword evidence="11" id="KW-1185">Reference proteome</keyword>
<keyword evidence="3" id="KW-1003">Cell membrane</keyword>
<feature type="transmembrane region" description="Helical" evidence="9">
    <location>
        <begin position="427"/>
        <end position="447"/>
    </location>
</feature>
<evidence type="ECO:0000256" key="6">
    <source>
        <dbReference type="ARBA" id="ARBA00022692"/>
    </source>
</evidence>
<keyword evidence="7 9" id="KW-1133">Transmembrane helix</keyword>
<sequence>MDVIAIFGKFSEFINTFGSPIVIAIILFVICLAFKVKTKNAFMSATFAGIGLMGFMWLINEYIPIVVPVVISMIENTGINLPGIDVGWAAVAVVAYSTEAGMIYLVLGTIFQLVLFLTRFTNVFQPSGVWDQYSYAIWGSMVYFVTKDLLLAVAFMLLLNLYVTICYEALAKRWSTYYGYQNCTIVQLHHGMGVPVAIFLNWLLNKCGAYKINWKPERIREKFGFWGDPIVMGVMVGLVLGILGNLTNLGTMAGWGSIASVAIGTAATMAIFPRVAAIFAQAFTYLASASRTFSKDKNREEIYIGVDDASGYGETSTLLAGTLFIPIFIIMCIVVPGNLFLPVSTLVGFPFTFNVYSSLNNGNIFKSLISCTLAYIPGLILASPLFATYTQIYNGVSGLEPIAAGAFAGNSFFMGMIQNLMMRSVFSWGWVALGVLFVAFWPLWFWFKKNKVKIVDWIEEQALMGSTSN</sequence>
<keyword evidence="5" id="KW-0598">Phosphotransferase system</keyword>
<dbReference type="EMBL" id="QUMS01000005">
    <property type="protein sequence ID" value="REG05361.1"/>
    <property type="molecule type" value="Genomic_DNA"/>
</dbReference>
<dbReference type="RefSeq" id="WP_116226030.1">
    <property type="nucleotide sequence ID" value="NZ_AP018437.1"/>
</dbReference>
<feature type="transmembrane region" description="Helical" evidence="9">
    <location>
        <begin position="323"/>
        <end position="347"/>
    </location>
</feature>
<dbReference type="GO" id="GO:0005886">
    <property type="term" value="C:plasma membrane"/>
    <property type="evidence" value="ECO:0007669"/>
    <property type="project" value="UniProtKB-SubCell"/>
</dbReference>
<evidence type="ECO:0000256" key="9">
    <source>
        <dbReference type="SAM" id="Phobius"/>
    </source>
</evidence>
<proteinExistence type="predicted"/>
<keyword evidence="8 9" id="KW-0472">Membrane</keyword>
<comment type="subcellular location">
    <subcellularLocation>
        <location evidence="1">Cell membrane</location>
        <topology evidence="1">Multi-pass membrane protein</topology>
    </subcellularLocation>
</comment>
<reference evidence="10 11" key="1">
    <citation type="submission" date="2018-08" db="EMBL/GenBank/DDBJ databases">
        <title>Genomic Encyclopedia of Type Strains, Phase IV (KMG-IV): sequencing the most valuable type-strain genomes for metagenomic binning, comparative biology and taxonomic classification.</title>
        <authorList>
            <person name="Goeker M."/>
        </authorList>
    </citation>
    <scope>NUCLEOTIDE SEQUENCE [LARGE SCALE GENOMIC DNA]</scope>
    <source>
        <strain evidence="10 11">DSM 23923</strain>
    </source>
</reference>
<dbReference type="PANTHER" id="PTHR37324:SF2">
    <property type="entry name" value="PTS SYSTEM GALACTITOL-SPECIFIC EIIC COMPONENT"/>
    <property type="match status" value="1"/>
</dbReference>